<dbReference type="GO" id="GO:0006614">
    <property type="term" value="P:SRP-dependent cotranslational protein targeting to membrane"/>
    <property type="evidence" value="ECO:0007669"/>
    <property type="project" value="UniProtKB-UniRule"/>
</dbReference>
<accession>A0A2P4V680</accession>
<keyword evidence="4 8" id="KW-0963">Cytoplasm</keyword>
<comment type="caution">
    <text evidence="9">The sequence shown here is derived from an EMBL/GenBank/DDBJ whole genome shotgun (WGS) entry which is preliminary data.</text>
</comment>
<dbReference type="GeneID" id="9825176"/>
<dbReference type="GO" id="GO:0030942">
    <property type="term" value="F:endoplasmic reticulum signal peptide binding"/>
    <property type="evidence" value="ECO:0007669"/>
    <property type="project" value="UniProtKB-UniRule"/>
</dbReference>
<dbReference type="GO" id="GO:0005786">
    <property type="term" value="C:signal recognition particle, endoplasmic reticulum targeting"/>
    <property type="evidence" value="ECO:0007669"/>
    <property type="project" value="UniProtKB-UniRule"/>
</dbReference>
<dbReference type="EMBL" id="WUAV01000005">
    <property type="protein sequence ID" value="KAF1752326.1"/>
    <property type="molecule type" value="Genomic_DNA"/>
</dbReference>
<evidence type="ECO:0000256" key="1">
    <source>
        <dbReference type="ARBA" id="ARBA00004496"/>
    </source>
</evidence>
<gene>
    <name evidence="9" type="ORF">GCK72_018880</name>
</gene>
<evidence type="ECO:0000256" key="6">
    <source>
        <dbReference type="ARBA" id="ARBA00023135"/>
    </source>
</evidence>
<dbReference type="Proteomes" id="UP000483820">
    <property type="component" value="Chromosome V"/>
</dbReference>
<dbReference type="CTD" id="9825176"/>
<dbReference type="InterPro" id="IPR016024">
    <property type="entry name" value="ARM-type_fold"/>
</dbReference>
<evidence type="ECO:0000313" key="10">
    <source>
        <dbReference type="Proteomes" id="UP000483820"/>
    </source>
</evidence>
<evidence type="ECO:0000256" key="5">
    <source>
        <dbReference type="ARBA" id="ARBA00022884"/>
    </source>
</evidence>
<dbReference type="SUPFAM" id="SSF48371">
    <property type="entry name" value="ARM repeat"/>
    <property type="match status" value="1"/>
</dbReference>
<keyword evidence="7 8" id="KW-0687">Ribonucleoprotein</keyword>
<keyword evidence="5 8" id="KW-0694">RNA-binding</keyword>
<reference evidence="9 10" key="1">
    <citation type="submission" date="2019-12" db="EMBL/GenBank/DDBJ databases">
        <title>Chromosome-level assembly of the Caenorhabditis remanei genome.</title>
        <authorList>
            <person name="Teterina A.A."/>
            <person name="Willis J.H."/>
            <person name="Phillips P.C."/>
        </authorList>
    </citation>
    <scope>NUCLEOTIDE SEQUENCE [LARGE SCALE GENOMIC DNA]</scope>
    <source>
        <strain evidence="9 10">PX506</strain>
        <tissue evidence="9">Whole organism</tissue>
    </source>
</reference>
<dbReference type="Gene3D" id="3.30.720.10">
    <property type="entry name" value="Signal recognition particle alu RNA binding heterodimer, srp9/1"/>
    <property type="match status" value="1"/>
</dbReference>
<comment type="function">
    <text evidence="8">Component of the signal recognition particle (SRP) complex, a ribonucleoprotein complex that mediates the cotranslational targeting of secretory and membrane proteins to the endoplasmic reticulum (ER). SRP9 together with SRP14 and the Alu portion of the SRP RNA, constitutes the elongation arrest domain of SRP. The complex of SRP9 and SRP14 is required for SRP RNA binding.</text>
</comment>
<dbReference type="RefSeq" id="XP_003110328.2">
    <property type="nucleotide sequence ID" value="XM_003110280.2"/>
</dbReference>
<evidence type="ECO:0000256" key="8">
    <source>
        <dbReference type="RuleBase" id="RU368100"/>
    </source>
</evidence>
<proteinExistence type="inferred from homology"/>
<comment type="subunit">
    <text evidence="8">Heterodimer with SRP9; binds RNA as heterodimer. Component of a signal recognition particle (SRP) complex that consists of a 7SL RNA molecule of 300 nucleotides and six protein subunits: SRP72, SRP68, SRP54, SRP19, SRP14 and SRP9.</text>
</comment>
<dbReference type="KEGG" id="crq:GCK72_018880"/>
<keyword evidence="6 8" id="KW-0733">Signal recognition particle</keyword>
<organism evidence="9 10">
    <name type="scientific">Caenorhabditis remanei</name>
    <name type="common">Caenorhabditis vulgaris</name>
    <dbReference type="NCBI Taxonomy" id="31234"/>
    <lineage>
        <taxon>Eukaryota</taxon>
        <taxon>Metazoa</taxon>
        <taxon>Ecdysozoa</taxon>
        <taxon>Nematoda</taxon>
        <taxon>Chromadorea</taxon>
        <taxon>Rhabditida</taxon>
        <taxon>Rhabditina</taxon>
        <taxon>Rhabditomorpha</taxon>
        <taxon>Rhabditoidea</taxon>
        <taxon>Rhabditidae</taxon>
        <taxon>Peloderinae</taxon>
        <taxon>Caenorhabditis</taxon>
    </lineage>
</organism>
<dbReference type="PANTHER" id="PTHR12013">
    <property type="entry name" value="SIGNAL RECOGNITION PARTICLE 14 KD PROTEIN"/>
    <property type="match status" value="1"/>
</dbReference>
<comment type="subcellular location">
    <subcellularLocation>
        <location evidence="1 8">Cytoplasm</location>
    </subcellularLocation>
</comment>
<dbReference type="InterPro" id="IPR009018">
    <property type="entry name" value="Signal_recog_particle_SRP9/14"/>
</dbReference>
<dbReference type="FunFam" id="3.30.720.10:FF:000011">
    <property type="entry name" value="Signal recognition particle 14 kDa protein"/>
    <property type="match status" value="1"/>
</dbReference>
<dbReference type="GO" id="GO:0008312">
    <property type="term" value="F:7S RNA binding"/>
    <property type="evidence" value="ECO:0007669"/>
    <property type="project" value="UniProtKB-UniRule"/>
</dbReference>
<evidence type="ECO:0000313" key="9">
    <source>
        <dbReference type="EMBL" id="KAF1752326.1"/>
    </source>
</evidence>
<dbReference type="InterPro" id="IPR003210">
    <property type="entry name" value="Signal_recog_particle_SRP14"/>
</dbReference>
<name>A0A2P4V680_CAERE</name>
<evidence type="ECO:0000256" key="3">
    <source>
        <dbReference type="ARBA" id="ARBA00017926"/>
    </source>
</evidence>
<evidence type="ECO:0000256" key="4">
    <source>
        <dbReference type="ARBA" id="ARBA00022490"/>
    </source>
</evidence>
<sequence length="1495" mass="172055">MGRMDKDCVLEHMDLVTIKEHLAYCHPLVKAKGFSYLADKILRNNFYSDDKKAADHRVVLFDCFCDYGDVALELLLELLPTLKERVMPREEIMEEFSLRLSRMGDKLQRAYPIVLDTCLPPFSKFLELASRIDSDIMTNMFIGDGLQREHYRYITILLFSGLLNENQKRLLGNMGLVQDLFLNHFPHLYPIDKKSVYDPETFLRECPTEELEQSLLQNLDNFQKLHLMNERPLALRNPNLGRHVIFMPFMFLMLQYVPAVSKVLAKKYEVQLKNLREQFQECRDQIQFVEPHFYKDVLTFELFLSHVVTKKNIGAFATFLEYCFDEMTMFLKAHFVPGLTALLPHISDDPILQKRVVRLIVRFLKKAPEHADSFVLYFAGSIGKDGHSVSKDLVMDTLMSLILNTFTLSPITSFMGMLTDSKGDHRVKAYDCITKIVTMHRSAVRVAFKHLRLDNKDPEEIFYANMMMAKECCIAIEENDDLLKEISEFLKDNGYRLAAAIDAAIDLYKHDVVEMKSVRLMVGERVKYVGNQAACASYCRLLGLGATQHEDDDDVTFEGLKEIFIEELYGFTKHSNNDIASAAWTSLGNYTMDDIARVTELTSAQYGEEFVKGGGDHQLGFIEFLRKHLSVEKESYQRPLYNTTVQTDLPPLLSKIDAYKDHLAVKNKDKAWFWPATLPLSASIFQLVAPSNKAQTVVRFLKSCLMNVPPAEDHPGMLRLIAGWRICVREALNALSESKNNDILWARDQICNEGRISLTQKSESVDCIMMMLTVLVDVIEEKLRSLDDQKKVEELTENQKPWILSVLEFVATRLPKEIKEKREPKVNPIYQVITHSNKSSLFTAIFCTRLLYHNTTISDFYRDEAKLRLPEDKMFKYLLHNSSEKLEEGDVPDRNMLWITAEAYGVDILAARAFEVEHQAMVDKKTEKYVEPSLESSADIDLFFKSLLVSSMSQSIKLQNKNRKALENFWINGTEDVKIKIYKGLSNFALSNPAGRKKTTVPVEKLADSSVLKGIVKQFDIKRKVNPTILRPLIKTLVNHKRTDGRFLPPIDWMKLLEKAEWKKATDDIRLALVTLACEQKIPDILFHFVGEFTPQELYVIADNFRTVMQLVPRKEMLIILRQMTRQARKIDEDEENISKIVNIIVDNEKDPIVHFFLKEDLPTLESTIDAADPVLNALKEPNAFVGLISTNYDVWIEAHNGENMNMKRICDVINKEHSSLRQYQMFSLLSLETRKLSLSKRIDKILDMITASRISRNESAELGNYFPIYLALIVSVNAEVDIPVCFFKNEAEFVPMACAARKPFFRALLKCKEMRPVAKHIGEFLRMYVDGDESEFYESWQKTAAADMLRDLLANFGADALPKMFHEDDFFWQSILPVEMSVEQHIPNDQFLQKLTAFYRDSKIRGPRSVYVTMKPYDGRTKATPKANTFKEGDEVSCIFRAKWGSKKIATEVKAKEVNKFHTQYSAIIIAQMVNLEKRKKTEDEKKKTGATKA</sequence>
<evidence type="ECO:0000256" key="7">
    <source>
        <dbReference type="ARBA" id="ARBA00023274"/>
    </source>
</evidence>
<dbReference type="Pfam" id="PF02290">
    <property type="entry name" value="SRP14"/>
    <property type="match status" value="1"/>
</dbReference>
<comment type="similarity">
    <text evidence="2 8">Belongs to the SRP14 family.</text>
</comment>
<protein>
    <recommendedName>
        <fullName evidence="3 8">Signal recognition particle 14 kDa protein</fullName>
        <shortName evidence="8">SRP14</shortName>
    </recommendedName>
</protein>
<evidence type="ECO:0000256" key="2">
    <source>
        <dbReference type="ARBA" id="ARBA00010349"/>
    </source>
</evidence>
<dbReference type="SUPFAM" id="SSF54762">
    <property type="entry name" value="Signal recognition particle alu RNA binding heterodimer, SRP9/14"/>
    <property type="match status" value="1"/>
</dbReference>